<dbReference type="Proteomes" id="UP000694380">
    <property type="component" value="Unplaced"/>
</dbReference>
<dbReference type="AlphaFoldDB" id="A0A8C3HJV5"/>
<dbReference type="Ensembl" id="ENSCPBT00000022402.1">
    <property type="protein sequence ID" value="ENSCPBP00000019004.1"/>
    <property type="gene ID" value="ENSCPBG00000013773.1"/>
</dbReference>
<keyword evidence="3" id="KW-1185">Reference proteome</keyword>
<organism evidence="2 3">
    <name type="scientific">Chrysemys picta bellii</name>
    <name type="common">Western painted turtle</name>
    <name type="synonym">Emys bellii</name>
    <dbReference type="NCBI Taxonomy" id="8478"/>
    <lineage>
        <taxon>Eukaryota</taxon>
        <taxon>Metazoa</taxon>
        <taxon>Chordata</taxon>
        <taxon>Craniata</taxon>
        <taxon>Vertebrata</taxon>
        <taxon>Euteleostomi</taxon>
        <taxon>Archelosauria</taxon>
        <taxon>Testudinata</taxon>
        <taxon>Testudines</taxon>
        <taxon>Cryptodira</taxon>
        <taxon>Durocryptodira</taxon>
        <taxon>Testudinoidea</taxon>
        <taxon>Emydidae</taxon>
        <taxon>Chrysemys</taxon>
    </lineage>
</organism>
<feature type="compositionally biased region" description="Basic and acidic residues" evidence="1">
    <location>
        <begin position="1"/>
        <end position="10"/>
    </location>
</feature>
<evidence type="ECO:0000256" key="1">
    <source>
        <dbReference type="SAM" id="MobiDB-lite"/>
    </source>
</evidence>
<sequence>QGQVAKKGERSSTVCPGCRGRPTTPPAQLKGWVRPPACQAVSVCGILLSRVPWAINSLDWGPCSPHSRTFINLTGPFTNKRKEYSERRIIG</sequence>
<name>A0A8C3HJV5_CHRPI</name>
<evidence type="ECO:0000313" key="2">
    <source>
        <dbReference type="Ensembl" id="ENSCPBP00000019004.1"/>
    </source>
</evidence>
<reference evidence="2" key="1">
    <citation type="submission" date="2025-08" db="UniProtKB">
        <authorList>
            <consortium name="Ensembl"/>
        </authorList>
    </citation>
    <scope>IDENTIFICATION</scope>
</reference>
<feature type="region of interest" description="Disordered" evidence="1">
    <location>
        <begin position="1"/>
        <end position="28"/>
    </location>
</feature>
<protein>
    <submittedName>
        <fullName evidence="2">Uncharacterized protein</fullName>
    </submittedName>
</protein>
<reference evidence="2" key="2">
    <citation type="submission" date="2025-09" db="UniProtKB">
        <authorList>
            <consortium name="Ensembl"/>
        </authorList>
    </citation>
    <scope>IDENTIFICATION</scope>
</reference>
<proteinExistence type="predicted"/>
<accession>A0A8C3HJV5</accession>
<evidence type="ECO:0000313" key="3">
    <source>
        <dbReference type="Proteomes" id="UP000694380"/>
    </source>
</evidence>